<dbReference type="Proteomes" id="UP000029393">
    <property type="component" value="Unassembled WGS sequence"/>
</dbReference>
<evidence type="ECO:0000313" key="1">
    <source>
        <dbReference type="EMBL" id="KFN41702.1"/>
    </source>
</evidence>
<dbReference type="CDD" id="cd05560">
    <property type="entry name" value="Xcc1710_like"/>
    <property type="match status" value="1"/>
</dbReference>
<name>A0A091ARC1_9GAMM</name>
<keyword evidence="2" id="KW-1185">Reference proteome</keyword>
<dbReference type="AlphaFoldDB" id="A0A091ARC1"/>
<sequence>MQLSQENPDFIYVLRGISPAGVLVNQETLATSFVLTPNQLVQDWRPTAVDDLQPQDMDAVLALQPALVLLGTGPRQRFPAPAVMAALLTRGIGLEVMDSAAAARTFNVLATEGRKVVAAFLVPG</sequence>
<gene>
    <name evidence="1" type="ORF">N787_05385</name>
</gene>
<organism evidence="1 2">
    <name type="scientific">Arenimonas metalli CF5-1</name>
    <dbReference type="NCBI Taxonomy" id="1384056"/>
    <lineage>
        <taxon>Bacteria</taxon>
        <taxon>Pseudomonadati</taxon>
        <taxon>Pseudomonadota</taxon>
        <taxon>Gammaproteobacteria</taxon>
        <taxon>Lysobacterales</taxon>
        <taxon>Lysobacteraceae</taxon>
        <taxon>Arenimonas</taxon>
    </lineage>
</organism>
<dbReference type="PANTHER" id="PTHR21192">
    <property type="entry name" value="NUCLEAR PROTEIN E3-3"/>
    <property type="match status" value="1"/>
</dbReference>
<protein>
    <recommendedName>
        <fullName evidence="3">Xcc1710-like domain-containing protein</fullName>
    </recommendedName>
</protein>
<dbReference type="PANTHER" id="PTHR21192:SF2">
    <property type="entry name" value="NADH DEHYDROGENASE [UBIQUINONE] 1 ALPHA SUBCOMPLEX ASSEMBLY FACTOR 3"/>
    <property type="match status" value="1"/>
</dbReference>
<dbReference type="InterPro" id="IPR036748">
    <property type="entry name" value="MTH938-like_sf"/>
</dbReference>
<dbReference type="EMBL" id="AVCK01000063">
    <property type="protein sequence ID" value="KFN41702.1"/>
    <property type="molecule type" value="Genomic_DNA"/>
</dbReference>
<dbReference type="STRING" id="1384056.N787_05385"/>
<proteinExistence type="predicted"/>
<reference evidence="1 2" key="1">
    <citation type="submission" date="2013-09" db="EMBL/GenBank/DDBJ databases">
        <title>Genome sequencing of Arenimonas metalli.</title>
        <authorList>
            <person name="Chen F."/>
            <person name="Wang G."/>
        </authorList>
    </citation>
    <scope>NUCLEOTIDE SEQUENCE [LARGE SCALE GENOMIC DNA]</scope>
    <source>
        <strain evidence="1 2">CF5-1</strain>
    </source>
</reference>
<dbReference type="Pfam" id="PF04430">
    <property type="entry name" value="DUF498"/>
    <property type="match status" value="1"/>
</dbReference>
<dbReference type="Gene3D" id="3.40.1230.10">
    <property type="entry name" value="MTH938-like"/>
    <property type="match status" value="1"/>
</dbReference>
<comment type="caution">
    <text evidence="1">The sequence shown here is derived from an EMBL/GenBank/DDBJ whole genome shotgun (WGS) entry which is preliminary data.</text>
</comment>
<dbReference type="eggNOG" id="COG3737">
    <property type="taxonomic scope" value="Bacteria"/>
</dbReference>
<accession>A0A091ARC1</accession>
<evidence type="ECO:0000313" key="2">
    <source>
        <dbReference type="Proteomes" id="UP000029393"/>
    </source>
</evidence>
<evidence type="ECO:0008006" key="3">
    <source>
        <dbReference type="Google" id="ProtNLM"/>
    </source>
</evidence>
<dbReference type="OrthoDB" id="9800373at2"/>
<dbReference type="PATRIC" id="fig|1384056.3.peg.2591"/>
<dbReference type="SUPFAM" id="SSF64076">
    <property type="entry name" value="MTH938-like"/>
    <property type="match status" value="1"/>
</dbReference>
<dbReference type="RefSeq" id="WP_034215178.1">
    <property type="nucleotide sequence ID" value="NZ_AVCK01000063.1"/>
</dbReference>
<dbReference type="InterPro" id="IPR007523">
    <property type="entry name" value="NDUFAF3/AAMDC"/>
</dbReference>